<keyword evidence="5" id="KW-1185">Reference proteome</keyword>
<evidence type="ECO:0000313" key="4">
    <source>
        <dbReference type="EMBL" id="TWE08529.1"/>
    </source>
</evidence>
<dbReference type="PROSITE" id="PS01125">
    <property type="entry name" value="ROK"/>
    <property type="match status" value="1"/>
</dbReference>
<gene>
    <name evidence="4" type="ORF">FB550_101555</name>
</gene>
<evidence type="ECO:0000313" key="5">
    <source>
        <dbReference type="Proteomes" id="UP000319671"/>
    </source>
</evidence>
<protein>
    <submittedName>
        <fullName evidence="4">Transcriptional regulator /xylose repressor XylR</fullName>
    </submittedName>
</protein>
<reference evidence="4 5" key="1">
    <citation type="submission" date="2019-06" db="EMBL/GenBank/DDBJ databases">
        <title>Sorghum-associated microbial communities from plants grown in Nebraska, USA.</title>
        <authorList>
            <person name="Schachtman D."/>
        </authorList>
    </citation>
    <scope>NUCLEOTIDE SEQUENCE [LARGE SCALE GENOMIC DNA]</scope>
    <source>
        <strain evidence="4 5">2482</strain>
    </source>
</reference>
<comment type="caution">
    <text evidence="4">The sequence shown here is derived from an EMBL/GenBank/DDBJ whole genome shotgun (WGS) entry which is preliminary data.</text>
</comment>
<keyword evidence="3" id="KW-0119">Carbohydrate metabolism</keyword>
<comment type="similarity">
    <text evidence="2">Belongs to the ROK (NagC/XylR) family.</text>
</comment>
<dbReference type="CDD" id="cd24076">
    <property type="entry name" value="ASKHA_ATPase_ROK_BsXylR-like"/>
    <property type="match status" value="1"/>
</dbReference>
<keyword evidence="3" id="KW-0859">Xylose metabolism</keyword>
<dbReference type="AlphaFoldDB" id="A0A561DYT9"/>
<organism evidence="4 5">
    <name type="scientific">Neobacillus bataviensis</name>
    <dbReference type="NCBI Taxonomy" id="220685"/>
    <lineage>
        <taxon>Bacteria</taxon>
        <taxon>Bacillati</taxon>
        <taxon>Bacillota</taxon>
        <taxon>Bacilli</taxon>
        <taxon>Bacillales</taxon>
        <taxon>Bacillaceae</taxon>
        <taxon>Neobacillus</taxon>
    </lineage>
</organism>
<evidence type="ECO:0000256" key="1">
    <source>
        <dbReference type="ARBA" id="ARBA00002486"/>
    </source>
</evidence>
<evidence type="ECO:0000256" key="3">
    <source>
        <dbReference type="ARBA" id="ARBA00022629"/>
    </source>
</evidence>
<dbReference type="Proteomes" id="UP000319671">
    <property type="component" value="Unassembled WGS sequence"/>
</dbReference>
<dbReference type="GO" id="GO:0042732">
    <property type="term" value="P:D-xylose metabolic process"/>
    <property type="evidence" value="ECO:0007669"/>
    <property type="project" value="UniProtKB-KW"/>
</dbReference>
<dbReference type="InterPro" id="IPR043129">
    <property type="entry name" value="ATPase_NBD"/>
</dbReference>
<dbReference type="EMBL" id="VIVN01000001">
    <property type="protein sequence ID" value="TWE08529.1"/>
    <property type="molecule type" value="Genomic_DNA"/>
</dbReference>
<dbReference type="Pfam" id="PF00480">
    <property type="entry name" value="ROK"/>
    <property type="match status" value="1"/>
</dbReference>
<accession>A0A561DYT9</accession>
<comment type="function">
    <text evidence="1">Transcriptional repressor of xylose-utilizing enzymes.</text>
</comment>
<evidence type="ECO:0000256" key="2">
    <source>
        <dbReference type="ARBA" id="ARBA00006479"/>
    </source>
</evidence>
<sequence>MITADQMLVKKINQKLLLNEIVANSPISRAKLSEKTGLNKSTVSSQVNTLIEKNLIFEIGQGQSSGGRKPVMLVFNKNAGYSIGIDIGVDYMNCILTDLKGNIIHEDYQQVESQSSEEIKDVLILKINNLKAQMPESPYGLIGIGLCVPGLVNSEQKVIFTPNLDWNYELDLKPLIEQEFKVPVFLENEANAGAYGEKEFGAAKNYETLVYVSVHTGIGVGIIINNDLYRGVRGFAGEMGHLTIDLNGHKCSCGNRGCWELYASEKALIKSLSKQPQEKLSNQDIIQLANQNNPDILMALQKFGFYLGIGLTSILNTFNPQAVIIRNNIVEALPMVLNSIKNSVTSRTYQQLENSYELLPSSLGKNAPALGACSIAIEQFLEMFTA</sequence>
<dbReference type="Pfam" id="PF13412">
    <property type="entry name" value="HTH_24"/>
    <property type="match status" value="1"/>
</dbReference>
<dbReference type="InterPro" id="IPR036388">
    <property type="entry name" value="WH-like_DNA-bd_sf"/>
</dbReference>
<dbReference type="SUPFAM" id="SSF46785">
    <property type="entry name" value="Winged helix' DNA-binding domain"/>
    <property type="match status" value="1"/>
</dbReference>
<name>A0A561DYT9_9BACI</name>
<dbReference type="SUPFAM" id="SSF53067">
    <property type="entry name" value="Actin-like ATPase domain"/>
    <property type="match status" value="1"/>
</dbReference>
<dbReference type="Gene3D" id="1.10.10.10">
    <property type="entry name" value="Winged helix-like DNA-binding domain superfamily/Winged helix DNA-binding domain"/>
    <property type="match status" value="1"/>
</dbReference>
<dbReference type="InterPro" id="IPR036390">
    <property type="entry name" value="WH_DNA-bd_sf"/>
</dbReference>
<dbReference type="InterPro" id="IPR000600">
    <property type="entry name" value="ROK"/>
</dbReference>
<proteinExistence type="inferred from homology"/>
<dbReference type="InterPro" id="IPR049874">
    <property type="entry name" value="ROK_cs"/>
</dbReference>
<dbReference type="Gene3D" id="3.30.420.40">
    <property type="match status" value="2"/>
</dbReference>
<dbReference type="PANTHER" id="PTHR18964">
    <property type="entry name" value="ROK (REPRESSOR, ORF, KINASE) FAMILY"/>
    <property type="match status" value="1"/>
</dbReference>
<dbReference type="PANTHER" id="PTHR18964:SF149">
    <property type="entry name" value="BIFUNCTIONAL UDP-N-ACETYLGLUCOSAMINE 2-EPIMERASE_N-ACETYLMANNOSAMINE KINASE"/>
    <property type="match status" value="1"/>
</dbReference>